<name>A0A1J7IRG3_9PEZI</name>
<evidence type="ECO:0000256" key="1">
    <source>
        <dbReference type="SAM" id="MobiDB-lite"/>
    </source>
</evidence>
<keyword evidence="4" id="KW-1185">Reference proteome</keyword>
<dbReference type="InParanoid" id="A0A1J7IRG3"/>
<feature type="compositionally biased region" description="Basic and acidic residues" evidence="1">
    <location>
        <begin position="207"/>
        <end position="216"/>
    </location>
</feature>
<gene>
    <name evidence="3" type="ORF">CONLIGDRAFT_669810</name>
</gene>
<accession>A0A1J7IRG3</accession>
<organism evidence="3 4">
    <name type="scientific">Coniochaeta ligniaria NRRL 30616</name>
    <dbReference type="NCBI Taxonomy" id="1408157"/>
    <lineage>
        <taxon>Eukaryota</taxon>
        <taxon>Fungi</taxon>
        <taxon>Dikarya</taxon>
        <taxon>Ascomycota</taxon>
        <taxon>Pezizomycotina</taxon>
        <taxon>Sordariomycetes</taxon>
        <taxon>Sordariomycetidae</taxon>
        <taxon>Coniochaetales</taxon>
        <taxon>Coniochaetaceae</taxon>
        <taxon>Coniochaeta</taxon>
    </lineage>
</organism>
<feature type="compositionally biased region" description="Basic residues" evidence="1">
    <location>
        <begin position="385"/>
        <end position="395"/>
    </location>
</feature>
<dbReference type="Gene3D" id="3.30.710.10">
    <property type="entry name" value="Potassium Channel Kv1.1, Chain A"/>
    <property type="match status" value="1"/>
</dbReference>
<feature type="compositionally biased region" description="Basic and acidic residues" evidence="1">
    <location>
        <begin position="397"/>
        <end position="407"/>
    </location>
</feature>
<dbReference type="STRING" id="1408157.A0A1J7IRG3"/>
<reference evidence="3 4" key="1">
    <citation type="submission" date="2016-10" db="EMBL/GenBank/DDBJ databases">
        <title>Draft genome sequence of Coniochaeta ligniaria NRRL30616, a lignocellulolytic fungus for bioabatement of inhibitors in plant biomass hydrolysates.</title>
        <authorList>
            <consortium name="DOE Joint Genome Institute"/>
            <person name="Jimenez D.J."/>
            <person name="Hector R.E."/>
            <person name="Riley R."/>
            <person name="Sun H."/>
            <person name="Grigoriev I.V."/>
            <person name="Van Elsas J.D."/>
            <person name="Nichols N.N."/>
        </authorList>
    </citation>
    <scope>NUCLEOTIDE SEQUENCE [LARGE SCALE GENOMIC DNA]</scope>
    <source>
        <strain evidence="3 4">NRRL 30616</strain>
    </source>
</reference>
<evidence type="ECO:0000313" key="3">
    <source>
        <dbReference type="EMBL" id="OIW30062.1"/>
    </source>
</evidence>
<feature type="compositionally biased region" description="Acidic residues" evidence="1">
    <location>
        <begin position="217"/>
        <end position="228"/>
    </location>
</feature>
<proteinExistence type="predicted"/>
<protein>
    <recommendedName>
        <fullName evidence="2">BTB domain-containing protein</fullName>
    </recommendedName>
</protein>
<feature type="domain" description="BTB" evidence="2">
    <location>
        <begin position="26"/>
        <end position="104"/>
    </location>
</feature>
<dbReference type="PROSITE" id="PS50097">
    <property type="entry name" value="BTB"/>
    <property type="match status" value="1"/>
</dbReference>
<sequence>MENFFAFSRIFPRHPFSEIIIFDPDGDLELQVKCKDDFHGHVSWRVCSKALARASPIFKRMLYGSFAESKPAAGKWVVTLNERDYHSLDIVMNIIHGNYHRVPKDLFDCRCLCGGLFEYDHLYYIARVVDKYDMVHILRPWADVWIRGSTDSIESIHKTAVKKRERGDGQLTWIAWVLGDEVLLNHMLDVIFLHTCIAWRRYKDPEARKPGDRGQEEDSEEDSKEDSEEFELFVNLEDGYPLYNPEGEETQVLSILGVAEQIEKRRLCAIMPVLVLLKPLVAEVLENMDAGHMGPGAPRINRAVLMHDFGEVSDGNDFLDIPLSKCYKGSVAHLHRLVTELEEIVLREPRYYRCGHRQVLEDIKELLRETRERHAVQLSEPQKEHLRRQRLKSGIKLRPDRKMPARI</sequence>
<dbReference type="SUPFAM" id="SSF54695">
    <property type="entry name" value="POZ domain"/>
    <property type="match status" value="1"/>
</dbReference>
<feature type="region of interest" description="Disordered" evidence="1">
    <location>
        <begin position="377"/>
        <end position="407"/>
    </location>
</feature>
<dbReference type="InterPro" id="IPR011333">
    <property type="entry name" value="SKP1/BTB/POZ_sf"/>
</dbReference>
<evidence type="ECO:0000313" key="4">
    <source>
        <dbReference type="Proteomes" id="UP000182658"/>
    </source>
</evidence>
<dbReference type="EMBL" id="KV875097">
    <property type="protein sequence ID" value="OIW30062.1"/>
    <property type="molecule type" value="Genomic_DNA"/>
</dbReference>
<dbReference type="InterPro" id="IPR000210">
    <property type="entry name" value="BTB/POZ_dom"/>
</dbReference>
<evidence type="ECO:0000259" key="2">
    <source>
        <dbReference type="PROSITE" id="PS50097"/>
    </source>
</evidence>
<dbReference type="AlphaFoldDB" id="A0A1J7IRG3"/>
<feature type="region of interest" description="Disordered" evidence="1">
    <location>
        <begin position="207"/>
        <end position="228"/>
    </location>
</feature>
<dbReference type="OrthoDB" id="5275938at2759"/>
<dbReference type="Proteomes" id="UP000182658">
    <property type="component" value="Unassembled WGS sequence"/>
</dbReference>